<sequence>MISTLTPNPETDLSFTRTLAAPRDLVWACWTDPALLKQWFMPAPHRVEEAEIDLRPGGSFRTKMNVDGVVSDFPGVVLEVQQTRRLVFSDSYAPGWIMNPAPFMTAILTFSDAPDGGTTYEVLVRHINPETREKHDTMGFFEGWGIATDQLGASATALAGPKPEHEILLTRQIDVPVAVAWRAWTDPVLLPKWFGPDGYHCETQSIDICPGGHWRFTMVGEGQRFPNLHEFGEMEPEKRLTYRLSGFDDMRHHADVVVGFAPVAGGTRITMRMTFTDMPAAAAMQFGALEKGYETLAKLEATARTI</sequence>
<dbReference type="InterPro" id="IPR023393">
    <property type="entry name" value="START-like_dom_sf"/>
</dbReference>
<dbReference type="AlphaFoldDB" id="A0A917EFD2"/>
<dbReference type="CDD" id="cd08896">
    <property type="entry name" value="SRPBCC_CalC_Aha1-like_3"/>
    <property type="match status" value="1"/>
</dbReference>
<dbReference type="Gene3D" id="3.30.530.20">
    <property type="match status" value="2"/>
</dbReference>
<evidence type="ECO:0000313" key="4">
    <source>
        <dbReference type="Proteomes" id="UP000612855"/>
    </source>
</evidence>
<evidence type="ECO:0000256" key="1">
    <source>
        <dbReference type="ARBA" id="ARBA00006817"/>
    </source>
</evidence>
<feature type="domain" description="Activator of Hsp90 ATPase homologue 1/2-like C-terminal" evidence="2">
    <location>
        <begin position="174"/>
        <end position="302"/>
    </location>
</feature>
<gene>
    <name evidence="3" type="ORF">GCM10011360_24460</name>
</gene>
<name>A0A917EFD2_9RHOB</name>
<dbReference type="Pfam" id="PF08327">
    <property type="entry name" value="AHSA1"/>
    <property type="match status" value="2"/>
</dbReference>
<dbReference type="EMBL" id="BMFJ01000001">
    <property type="protein sequence ID" value="GGE35720.1"/>
    <property type="molecule type" value="Genomic_DNA"/>
</dbReference>
<organism evidence="3 4">
    <name type="scientific">Primorskyibacter flagellatus</name>
    <dbReference type="NCBI Taxonomy" id="1387277"/>
    <lineage>
        <taxon>Bacteria</taxon>
        <taxon>Pseudomonadati</taxon>
        <taxon>Pseudomonadota</taxon>
        <taxon>Alphaproteobacteria</taxon>
        <taxon>Rhodobacterales</taxon>
        <taxon>Roseobacteraceae</taxon>
        <taxon>Primorskyibacter</taxon>
    </lineage>
</organism>
<keyword evidence="4" id="KW-1185">Reference proteome</keyword>
<dbReference type="RefSeq" id="WP_188477955.1">
    <property type="nucleotide sequence ID" value="NZ_BMFJ01000001.1"/>
</dbReference>
<comment type="similarity">
    <text evidence="1">Belongs to the AHA1 family.</text>
</comment>
<dbReference type="SUPFAM" id="SSF55961">
    <property type="entry name" value="Bet v1-like"/>
    <property type="match status" value="2"/>
</dbReference>
<comment type="caution">
    <text evidence="3">The sequence shown here is derived from an EMBL/GenBank/DDBJ whole genome shotgun (WGS) entry which is preliminary data.</text>
</comment>
<feature type="domain" description="Activator of Hsp90 ATPase homologue 1/2-like C-terminal" evidence="2">
    <location>
        <begin position="21"/>
        <end position="152"/>
    </location>
</feature>
<reference evidence="4" key="1">
    <citation type="journal article" date="2019" name="Int. J. Syst. Evol. Microbiol.">
        <title>The Global Catalogue of Microorganisms (GCM) 10K type strain sequencing project: providing services to taxonomists for standard genome sequencing and annotation.</title>
        <authorList>
            <consortium name="The Broad Institute Genomics Platform"/>
            <consortium name="The Broad Institute Genome Sequencing Center for Infectious Disease"/>
            <person name="Wu L."/>
            <person name="Ma J."/>
        </authorList>
    </citation>
    <scope>NUCLEOTIDE SEQUENCE [LARGE SCALE GENOMIC DNA]</scope>
    <source>
        <strain evidence="4">CGMCC 1.12664</strain>
    </source>
</reference>
<dbReference type="InterPro" id="IPR013538">
    <property type="entry name" value="ASHA1/2-like_C"/>
</dbReference>
<protein>
    <recommendedName>
        <fullName evidence="2">Activator of Hsp90 ATPase homologue 1/2-like C-terminal domain-containing protein</fullName>
    </recommendedName>
</protein>
<proteinExistence type="inferred from homology"/>
<evidence type="ECO:0000313" key="3">
    <source>
        <dbReference type="EMBL" id="GGE35720.1"/>
    </source>
</evidence>
<accession>A0A917EFD2</accession>
<dbReference type="Proteomes" id="UP000612855">
    <property type="component" value="Unassembled WGS sequence"/>
</dbReference>
<evidence type="ECO:0000259" key="2">
    <source>
        <dbReference type="Pfam" id="PF08327"/>
    </source>
</evidence>